<dbReference type="EMBL" id="AP028921">
    <property type="protein sequence ID" value="BET02119.1"/>
    <property type="molecule type" value="Genomic_DNA"/>
</dbReference>
<keyword evidence="1" id="KW-0812">Transmembrane</keyword>
<feature type="transmembrane region" description="Helical" evidence="1">
    <location>
        <begin position="69"/>
        <end position="88"/>
    </location>
</feature>
<proteinExistence type="predicted"/>
<dbReference type="Proteomes" id="UP001307889">
    <property type="component" value="Chromosome 13"/>
</dbReference>
<gene>
    <name evidence="2" type="ORF">NTJ_14937</name>
</gene>
<evidence type="ECO:0000313" key="3">
    <source>
        <dbReference type="Proteomes" id="UP001307889"/>
    </source>
</evidence>
<keyword evidence="1" id="KW-0472">Membrane</keyword>
<name>A0ABN7BCL3_9HEMI</name>
<keyword evidence="3" id="KW-1185">Reference proteome</keyword>
<organism evidence="2 3">
    <name type="scientific">Nesidiocoris tenuis</name>
    <dbReference type="NCBI Taxonomy" id="355587"/>
    <lineage>
        <taxon>Eukaryota</taxon>
        <taxon>Metazoa</taxon>
        <taxon>Ecdysozoa</taxon>
        <taxon>Arthropoda</taxon>
        <taxon>Hexapoda</taxon>
        <taxon>Insecta</taxon>
        <taxon>Pterygota</taxon>
        <taxon>Neoptera</taxon>
        <taxon>Paraneoptera</taxon>
        <taxon>Hemiptera</taxon>
        <taxon>Heteroptera</taxon>
        <taxon>Panheteroptera</taxon>
        <taxon>Cimicomorpha</taxon>
        <taxon>Miridae</taxon>
        <taxon>Dicyphina</taxon>
        <taxon>Nesidiocoris</taxon>
    </lineage>
</organism>
<evidence type="ECO:0000313" key="2">
    <source>
        <dbReference type="EMBL" id="BET02119.1"/>
    </source>
</evidence>
<feature type="transmembrane region" description="Helical" evidence="1">
    <location>
        <begin position="29"/>
        <end position="57"/>
    </location>
</feature>
<sequence length="91" mass="10581">MESRPRQNFKNDGHNSWTFYDYYLRPNRWVLSVGVYILFLTTFAYVATIMGTTIVVATGHYIGIVLDTSNFFMLFAATLFSLAALRFLEFF</sequence>
<keyword evidence="1" id="KW-1133">Transmembrane helix</keyword>
<protein>
    <submittedName>
        <fullName evidence="2">Uncharacterized protein</fullName>
    </submittedName>
</protein>
<evidence type="ECO:0000256" key="1">
    <source>
        <dbReference type="SAM" id="Phobius"/>
    </source>
</evidence>
<accession>A0ABN7BCL3</accession>
<reference evidence="2 3" key="1">
    <citation type="submission" date="2023-09" db="EMBL/GenBank/DDBJ databases">
        <title>Nesidiocoris tenuis whole genome shotgun sequence.</title>
        <authorList>
            <person name="Shibata T."/>
            <person name="Shimoda M."/>
            <person name="Kobayashi T."/>
            <person name="Uehara T."/>
        </authorList>
    </citation>
    <scope>NUCLEOTIDE SEQUENCE [LARGE SCALE GENOMIC DNA]</scope>
    <source>
        <strain evidence="2 3">Japan</strain>
    </source>
</reference>